<gene>
    <name evidence="1" type="ORF">S01H1_68580</name>
</gene>
<feature type="non-terminal residue" evidence="1">
    <location>
        <position position="1"/>
    </location>
</feature>
<dbReference type="InterPro" id="IPR013783">
    <property type="entry name" value="Ig-like_fold"/>
</dbReference>
<dbReference type="InterPro" id="IPR015919">
    <property type="entry name" value="Cadherin-like_sf"/>
</dbReference>
<comment type="caution">
    <text evidence="1">The sequence shown here is derived from an EMBL/GenBank/DDBJ whole genome shotgun (WGS) entry which is preliminary data.</text>
</comment>
<dbReference type="EMBL" id="BARS01045483">
    <property type="protein sequence ID" value="GAG33250.1"/>
    <property type="molecule type" value="Genomic_DNA"/>
</dbReference>
<dbReference type="GO" id="GO:0016020">
    <property type="term" value="C:membrane"/>
    <property type="evidence" value="ECO:0007669"/>
    <property type="project" value="InterPro"/>
</dbReference>
<dbReference type="AlphaFoldDB" id="X0WRF7"/>
<proteinExistence type="predicted"/>
<evidence type="ECO:0000313" key="1">
    <source>
        <dbReference type="EMBL" id="GAG33250.1"/>
    </source>
</evidence>
<reference evidence="1" key="1">
    <citation type="journal article" date="2014" name="Front. Microbiol.">
        <title>High frequency of phylogenetically diverse reductive dehalogenase-homologous genes in deep subseafloor sedimentary metagenomes.</title>
        <authorList>
            <person name="Kawai M."/>
            <person name="Futagami T."/>
            <person name="Toyoda A."/>
            <person name="Takaki Y."/>
            <person name="Nishi S."/>
            <person name="Hori S."/>
            <person name="Arai W."/>
            <person name="Tsubouchi T."/>
            <person name="Morono Y."/>
            <person name="Uchiyama I."/>
            <person name="Ito T."/>
            <person name="Fujiyama A."/>
            <person name="Inagaki F."/>
            <person name="Takami H."/>
        </authorList>
    </citation>
    <scope>NUCLEOTIDE SEQUENCE</scope>
    <source>
        <strain evidence="1">Expedition CK06-06</strain>
    </source>
</reference>
<dbReference type="Pfam" id="PF05345">
    <property type="entry name" value="He_PIG"/>
    <property type="match status" value="1"/>
</dbReference>
<dbReference type="GO" id="GO:0005509">
    <property type="term" value="F:calcium ion binding"/>
    <property type="evidence" value="ECO:0007669"/>
    <property type="project" value="InterPro"/>
</dbReference>
<protein>
    <recommendedName>
        <fullName evidence="2">Dystroglycan-type cadherin-like domain-containing protein</fullName>
    </recommendedName>
</protein>
<organism evidence="1">
    <name type="scientific">marine sediment metagenome</name>
    <dbReference type="NCBI Taxonomy" id="412755"/>
    <lineage>
        <taxon>unclassified sequences</taxon>
        <taxon>metagenomes</taxon>
        <taxon>ecological metagenomes</taxon>
    </lineage>
</organism>
<evidence type="ECO:0008006" key="2">
    <source>
        <dbReference type="Google" id="ProtNLM"/>
    </source>
</evidence>
<dbReference type="Gene3D" id="2.60.40.10">
    <property type="entry name" value="Immunoglobulins"/>
    <property type="match status" value="1"/>
</dbReference>
<dbReference type="SUPFAM" id="SSF49313">
    <property type="entry name" value="Cadherin-like"/>
    <property type="match status" value="1"/>
</dbReference>
<sequence length="248" mass="27771">EGFTQIMSAGETLVYPKFGLCQGDPQRIYIFSYSEDTDHFVYKAKDYFRGSTPWAASFNEVWEDSESSTKSFGWAGSRDHFPQIYNDVLEETVYTQLPDTGWIFPCCDYDVGADDWDHYIIHMNSTTWMGIPWYMGDSPNITTISLDDGTYGTWYVFTLTGEDGETPYIWSLLVGPAWLSIGASNGTLYGDPSGVGTFSVEIRLTETHDAPRSDDASFSLRVNSAVSEGSTGEANSFIFEEMGSMWVV</sequence>
<name>X0WRF7_9ZZZZ</name>
<accession>X0WRF7</accession>
<feature type="non-terminal residue" evidence="1">
    <location>
        <position position="248"/>
    </location>
</feature>